<gene>
    <name evidence="2" type="ORF">I41_23000</name>
</gene>
<dbReference type="PANTHER" id="PTHR43752">
    <property type="entry name" value="BNR/ASP-BOX REPEAT FAMILY PROTEIN"/>
    <property type="match status" value="1"/>
</dbReference>
<dbReference type="EMBL" id="CP036339">
    <property type="protein sequence ID" value="QDT73111.1"/>
    <property type="molecule type" value="Genomic_DNA"/>
</dbReference>
<dbReference type="Gene3D" id="2.120.10.10">
    <property type="match status" value="1"/>
</dbReference>
<dbReference type="KEGG" id="llh:I41_23000"/>
<dbReference type="Proteomes" id="UP000317909">
    <property type="component" value="Chromosome"/>
</dbReference>
<name>A0A517TXN0_9BACT</name>
<keyword evidence="3" id="KW-1185">Reference proteome</keyword>
<evidence type="ECO:0000313" key="2">
    <source>
        <dbReference type="EMBL" id="QDT73111.1"/>
    </source>
</evidence>
<evidence type="ECO:0000259" key="1">
    <source>
        <dbReference type="Pfam" id="PF13088"/>
    </source>
</evidence>
<dbReference type="Pfam" id="PF13088">
    <property type="entry name" value="BNR_2"/>
    <property type="match status" value="1"/>
</dbReference>
<dbReference type="PANTHER" id="PTHR43752:SF2">
    <property type="entry name" value="BNR_ASP-BOX REPEAT FAMILY PROTEIN"/>
    <property type="match status" value="1"/>
</dbReference>
<dbReference type="SUPFAM" id="SSF50939">
    <property type="entry name" value="Sialidases"/>
    <property type="match status" value="1"/>
</dbReference>
<evidence type="ECO:0000313" key="3">
    <source>
        <dbReference type="Proteomes" id="UP000317909"/>
    </source>
</evidence>
<organism evidence="2 3">
    <name type="scientific">Lacipirellula limnantheis</name>
    <dbReference type="NCBI Taxonomy" id="2528024"/>
    <lineage>
        <taxon>Bacteria</taxon>
        <taxon>Pseudomonadati</taxon>
        <taxon>Planctomycetota</taxon>
        <taxon>Planctomycetia</taxon>
        <taxon>Pirellulales</taxon>
        <taxon>Lacipirellulaceae</taxon>
        <taxon>Lacipirellula</taxon>
    </lineage>
</organism>
<feature type="domain" description="Sialidase" evidence="1">
    <location>
        <begin position="145"/>
        <end position="333"/>
    </location>
</feature>
<dbReference type="InterPro" id="IPR036278">
    <property type="entry name" value="Sialidase_sf"/>
</dbReference>
<accession>A0A517TXN0</accession>
<protein>
    <submittedName>
        <fullName evidence="2">BNR/Asp-box repeat protein</fullName>
    </submittedName>
</protein>
<dbReference type="OrthoDB" id="7294637at2"/>
<reference evidence="2 3" key="1">
    <citation type="submission" date="2019-02" db="EMBL/GenBank/DDBJ databases">
        <title>Deep-cultivation of Planctomycetes and their phenomic and genomic characterization uncovers novel biology.</title>
        <authorList>
            <person name="Wiegand S."/>
            <person name="Jogler M."/>
            <person name="Boedeker C."/>
            <person name="Pinto D."/>
            <person name="Vollmers J."/>
            <person name="Rivas-Marin E."/>
            <person name="Kohn T."/>
            <person name="Peeters S.H."/>
            <person name="Heuer A."/>
            <person name="Rast P."/>
            <person name="Oberbeckmann S."/>
            <person name="Bunk B."/>
            <person name="Jeske O."/>
            <person name="Meyerdierks A."/>
            <person name="Storesund J.E."/>
            <person name="Kallscheuer N."/>
            <person name="Luecker S."/>
            <person name="Lage O.M."/>
            <person name="Pohl T."/>
            <person name="Merkel B.J."/>
            <person name="Hornburger P."/>
            <person name="Mueller R.-W."/>
            <person name="Bruemmer F."/>
            <person name="Labrenz M."/>
            <person name="Spormann A.M."/>
            <person name="Op den Camp H."/>
            <person name="Overmann J."/>
            <person name="Amann R."/>
            <person name="Jetten M.S.M."/>
            <person name="Mascher T."/>
            <person name="Medema M.H."/>
            <person name="Devos D.P."/>
            <person name="Kaster A.-K."/>
            <person name="Ovreas L."/>
            <person name="Rohde M."/>
            <person name="Galperin M.Y."/>
            <person name="Jogler C."/>
        </authorList>
    </citation>
    <scope>NUCLEOTIDE SEQUENCE [LARGE SCALE GENOMIC DNA]</scope>
    <source>
        <strain evidence="2 3">I41</strain>
    </source>
</reference>
<dbReference type="InterPro" id="IPR011040">
    <property type="entry name" value="Sialidase"/>
</dbReference>
<dbReference type="CDD" id="cd15482">
    <property type="entry name" value="Sialidase_non-viral"/>
    <property type="match status" value="1"/>
</dbReference>
<proteinExistence type="predicted"/>
<sequence>MSTHVPRLAKLRNCNLSRMWFVIGICVLWQAPHSLVSADSPKHAVISRGEAAGPYQAFPDVCRLPNGDLACVFYAGYGHVSLPTAEWPRGGRICVVESSDEGRTWSEPRVLFDGPQDDRDPHIAALRDGRLACSFFQYRSVDGKIEHDVCLVESFDGGRTWDAKPRVLAADRWAVSAPVRELPDGTQLLGVYTGDASTAYGAVLRSTDGGQSWSDPVAIDPNSGVRLDAETDVLRLPNGKILAALRGDGQVNLHFATSDDQGVTWSPVEDSGFLGHSPHLTKLSTGEILLTHRQPATSLHISRDDAQSWQGPIELDSVGGAYPSTVELKDGAVLVVYYEEGPTSAVRAMRFRLTDDGIEKLGWD</sequence>
<dbReference type="AlphaFoldDB" id="A0A517TXN0"/>